<evidence type="ECO:0000313" key="4">
    <source>
        <dbReference type="Proteomes" id="UP001383192"/>
    </source>
</evidence>
<evidence type="ECO:0000256" key="2">
    <source>
        <dbReference type="SAM" id="SignalP"/>
    </source>
</evidence>
<feature type="compositionally biased region" description="Basic and acidic residues" evidence="1">
    <location>
        <begin position="280"/>
        <end position="292"/>
    </location>
</feature>
<feature type="compositionally biased region" description="Low complexity" evidence="1">
    <location>
        <begin position="293"/>
        <end position="307"/>
    </location>
</feature>
<reference evidence="3 4" key="1">
    <citation type="submission" date="2024-01" db="EMBL/GenBank/DDBJ databases">
        <title>A draft genome for a cacao thread blight-causing isolate of Paramarasmius palmivorus.</title>
        <authorList>
            <person name="Baruah I.K."/>
            <person name="Bukari Y."/>
            <person name="Amoako-Attah I."/>
            <person name="Meinhardt L.W."/>
            <person name="Bailey B.A."/>
            <person name="Cohen S.P."/>
        </authorList>
    </citation>
    <scope>NUCLEOTIDE SEQUENCE [LARGE SCALE GENOMIC DNA]</scope>
    <source>
        <strain evidence="3 4">GH-12</strain>
    </source>
</reference>
<keyword evidence="4" id="KW-1185">Reference proteome</keyword>
<feature type="region of interest" description="Disordered" evidence="1">
    <location>
        <begin position="32"/>
        <end position="155"/>
    </location>
</feature>
<feature type="compositionally biased region" description="Low complexity" evidence="1">
    <location>
        <begin position="83"/>
        <end position="111"/>
    </location>
</feature>
<feature type="compositionally biased region" description="Basic and acidic residues" evidence="1">
    <location>
        <begin position="112"/>
        <end position="129"/>
    </location>
</feature>
<protein>
    <submittedName>
        <fullName evidence="3">Uncharacterized protein</fullName>
    </submittedName>
</protein>
<comment type="caution">
    <text evidence="3">The sequence shown here is derived from an EMBL/GenBank/DDBJ whole genome shotgun (WGS) entry which is preliminary data.</text>
</comment>
<name>A0AAW0CVU6_9AGAR</name>
<gene>
    <name evidence="3" type="ORF">VNI00_008624</name>
</gene>
<proteinExistence type="predicted"/>
<feature type="chain" id="PRO_5043664998" evidence="2">
    <location>
        <begin position="19"/>
        <end position="331"/>
    </location>
</feature>
<organism evidence="3 4">
    <name type="scientific">Paramarasmius palmivorus</name>
    <dbReference type="NCBI Taxonomy" id="297713"/>
    <lineage>
        <taxon>Eukaryota</taxon>
        <taxon>Fungi</taxon>
        <taxon>Dikarya</taxon>
        <taxon>Basidiomycota</taxon>
        <taxon>Agaricomycotina</taxon>
        <taxon>Agaricomycetes</taxon>
        <taxon>Agaricomycetidae</taxon>
        <taxon>Agaricales</taxon>
        <taxon>Marasmiineae</taxon>
        <taxon>Marasmiaceae</taxon>
        <taxon>Paramarasmius</taxon>
    </lineage>
</organism>
<feature type="compositionally biased region" description="Low complexity" evidence="1">
    <location>
        <begin position="184"/>
        <end position="207"/>
    </location>
</feature>
<feature type="region of interest" description="Disordered" evidence="1">
    <location>
        <begin position="183"/>
        <end position="331"/>
    </location>
</feature>
<keyword evidence="2" id="KW-0732">Signal</keyword>
<feature type="compositionally biased region" description="Basic residues" evidence="1">
    <location>
        <begin position="322"/>
        <end position="331"/>
    </location>
</feature>
<feature type="compositionally biased region" description="Low complexity" evidence="1">
    <location>
        <begin position="35"/>
        <end position="51"/>
    </location>
</feature>
<dbReference type="EMBL" id="JAYKXP010000029">
    <property type="protein sequence ID" value="KAK7043270.1"/>
    <property type="molecule type" value="Genomic_DNA"/>
</dbReference>
<dbReference type="Proteomes" id="UP001383192">
    <property type="component" value="Unassembled WGS sequence"/>
</dbReference>
<dbReference type="AlphaFoldDB" id="A0AAW0CVU6"/>
<sequence>MRLSLPIVILHALCLVNAAIIPVQSVKPINEPPLHDSSPNSLSNNLNTEPLAHTNPVPPLPEAQSKALRERQIHNADYSTKKSNSPQDNTNSTSTSSSSDSTEPQSSSGSGESRHEPREPHHFLLSKEKAQRRHSARGSRGPFMQSAPVRSGKGKIASRSMLMSFPRILSRGLNPRLWFSSRDSAVPGTASPTSAPTSSASSSLPTSIIDRLRVSPGFPSPDAVTLQGPSKRGDAKDCSSKPNVALPKAATEPLKHEGGVATVRAHSSRGPPDLALGAEKSNDPNELAKGDGSKSSAGHVGHSGASARRWMHSEPQGTGQSRKMRRVTNGV</sequence>
<feature type="signal peptide" evidence="2">
    <location>
        <begin position="1"/>
        <end position="18"/>
    </location>
</feature>
<evidence type="ECO:0000313" key="3">
    <source>
        <dbReference type="EMBL" id="KAK7043270.1"/>
    </source>
</evidence>
<evidence type="ECO:0000256" key="1">
    <source>
        <dbReference type="SAM" id="MobiDB-lite"/>
    </source>
</evidence>
<accession>A0AAW0CVU6</accession>